<sequence>MDSHASRVSEGVINLAKASEVFILTFPSRTTHLLQPLDEGLKSPGQKPNRSDFHRLMKPAFYFALSPETIVSSFRKTGIYTFNPSAVTDDAISTSKLTEKSSVPSIDGHTDRPRPKSPNKELLKVPVFESISKRGNCRKRDGRTKCLTPLQRYQSTKSR</sequence>
<dbReference type="Proteomes" id="UP001159363">
    <property type="component" value="Chromosome 11"/>
</dbReference>
<gene>
    <name evidence="2" type="ORF">PR048_028062</name>
</gene>
<comment type="caution">
    <text evidence="2">The sequence shown here is derived from an EMBL/GenBank/DDBJ whole genome shotgun (WGS) entry which is preliminary data.</text>
</comment>
<name>A0ABQ9GI75_9NEOP</name>
<accession>A0ABQ9GI75</accession>
<organism evidence="2 3">
    <name type="scientific">Dryococelus australis</name>
    <dbReference type="NCBI Taxonomy" id="614101"/>
    <lineage>
        <taxon>Eukaryota</taxon>
        <taxon>Metazoa</taxon>
        <taxon>Ecdysozoa</taxon>
        <taxon>Arthropoda</taxon>
        <taxon>Hexapoda</taxon>
        <taxon>Insecta</taxon>
        <taxon>Pterygota</taxon>
        <taxon>Neoptera</taxon>
        <taxon>Polyneoptera</taxon>
        <taxon>Phasmatodea</taxon>
        <taxon>Verophasmatodea</taxon>
        <taxon>Anareolatae</taxon>
        <taxon>Phasmatidae</taxon>
        <taxon>Eurycanthinae</taxon>
        <taxon>Dryococelus</taxon>
    </lineage>
</organism>
<keyword evidence="3" id="KW-1185">Reference proteome</keyword>
<feature type="compositionally biased region" description="Basic and acidic residues" evidence="1">
    <location>
        <begin position="108"/>
        <end position="123"/>
    </location>
</feature>
<feature type="region of interest" description="Disordered" evidence="1">
    <location>
        <begin position="97"/>
        <end position="125"/>
    </location>
</feature>
<evidence type="ECO:0008006" key="4">
    <source>
        <dbReference type="Google" id="ProtNLM"/>
    </source>
</evidence>
<evidence type="ECO:0000313" key="3">
    <source>
        <dbReference type="Proteomes" id="UP001159363"/>
    </source>
</evidence>
<evidence type="ECO:0000313" key="2">
    <source>
        <dbReference type="EMBL" id="KAJ8871728.1"/>
    </source>
</evidence>
<reference evidence="2 3" key="1">
    <citation type="submission" date="2023-02" db="EMBL/GenBank/DDBJ databases">
        <title>LHISI_Scaffold_Assembly.</title>
        <authorList>
            <person name="Stuart O.P."/>
            <person name="Cleave R."/>
            <person name="Magrath M.J.L."/>
            <person name="Mikheyev A.S."/>
        </authorList>
    </citation>
    <scope>NUCLEOTIDE SEQUENCE [LARGE SCALE GENOMIC DNA]</scope>
    <source>
        <strain evidence="2">Daus_M_001</strain>
        <tissue evidence="2">Leg muscle</tissue>
    </source>
</reference>
<dbReference type="EMBL" id="JARBHB010000012">
    <property type="protein sequence ID" value="KAJ8871728.1"/>
    <property type="molecule type" value="Genomic_DNA"/>
</dbReference>
<evidence type="ECO:0000256" key="1">
    <source>
        <dbReference type="SAM" id="MobiDB-lite"/>
    </source>
</evidence>
<proteinExistence type="predicted"/>
<feature type="region of interest" description="Disordered" evidence="1">
    <location>
        <begin position="138"/>
        <end position="159"/>
    </location>
</feature>
<protein>
    <recommendedName>
        <fullName evidence="4">DDE-1 domain-containing protein</fullName>
    </recommendedName>
</protein>